<evidence type="ECO:0000313" key="2">
    <source>
        <dbReference type="EMBL" id="WEG73517.1"/>
    </source>
</evidence>
<protein>
    <submittedName>
        <fullName evidence="2">Competence type IV pilus minor pilin ComGG</fullName>
    </submittedName>
</protein>
<name>A0AAF0I9K3_9ENTE</name>
<keyword evidence="1" id="KW-0472">Membrane</keyword>
<keyword evidence="1" id="KW-1133">Transmembrane helix</keyword>
<gene>
    <name evidence="2" type="primary">comGG</name>
    <name evidence="2" type="ORF">OL234_01000</name>
</gene>
<dbReference type="Proteomes" id="UP001179647">
    <property type="component" value="Chromosome"/>
</dbReference>
<reference evidence="2" key="1">
    <citation type="submission" date="2022-10" db="EMBL/GenBank/DDBJ databases">
        <title>Vagococcus sp. isolated from poultry meat.</title>
        <authorList>
            <person name="Johansson P."/>
            <person name="Bjorkroth J."/>
        </authorList>
    </citation>
    <scope>NUCLEOTIDE SEQUENCE</scope>
    <source>
        <strain evidence="2">STAA11</strain>
    </source>
</reference>
<proteinExistence type="predicted"/>
<dbReference type="KEGG" id="vie:OL234_01000"/>
<organism evidence="2 3">
    <name type="scientific">Vagococcus intermedius</name>
    <dbReference type="NCBI Taxonomy" id="2991418"/>
    <lineage>
        <taxon>Bacteria</taxon>
        <taxon>Bacillati</taxon>
        <taxon>Bacillota</taxon>
        <taxon>Bacilli</taxon>
        <taxon>Lactobacillales</taxon>
        <taxon>Enterococcaceae</taxon>
        <taxon>Vagococcus</taxon>
    </lineage>
</organism>
<sequence length="112" mass="12788">MLLINTSRYSGGILPSCIVVFLLLSALSLLVLANYRQEMLAYEQTVQFYQVEVLKNITIQKLREGHLLKNQKTSIGNIIYSVGEVRYEFEKNKVNLTITLTSGLHRQLVMVL</sequence>
<evidence type="ECO:0000313" key="3">
    <source>
        <dbReference type="Proteomes" id="UP001179647"/>
    </source>
</evidence>
<dbReference type="AlphaFoldDB" id="A0AAF0I9K3"/>
<evidence type="ECO:0000256" key="1">
    <source>
        <dbReference type="SAM" id="Phobius"/>
    </source>
</evidence>
<dbReference type="EMBL" id="CP110232">
    <property type="protein sequence ID" value="WEG73517.1"/>
    <property type="molecule type" value="Genomic_DNA"/>
</dbReference>
<keyword evidence="1" id="KW-0812">Transmembrane</keyword>
<dbReference type="NCBIfam" id="NF041014">
    <property type="entry name" value="pilin_ComGG_2"/>
    <property type="match status" value="1"/>
</dbReference>
<feature type="transmembrane region" description="Helical" evidence="1">
    <location>
        <begin position="12"/>
        <end position="33"/>
    </location>
</feature>
<accession>A0AAF0I9K3</accession>
<dbReference type="InterPro" id="IPR047665">
    <property type="entry name" value="ComGG_streptococcus-type"/>
</dbReference>
<dbReference type="RefSeq" id="WP_275469316.1">
    <property type="nucleotide sequence ID" value="NZ_CP110232.1"/>
</dbReference>
<keyword evidence="3" id="KW-1185">Reference proteome</keyword>